<keyword evidence="2" id="KW-1185">Reference proteome</keyword>
<sequence length="75" mass="7708">MAMSILGALKLAPSQPATTAQPTPGRAPSSLHFHLANAGAAALVAASLLLADPALAFRVSSTVFAPVDRVWWRGD</sequence>
<dbReference type="Gramene" id="TRITD3Av1G016760.1">
    <property type="protein sequence ID" value="TRITD3Av1G016760.1"/>
    <property type="gene ID" value="TRITD3Av1G016760"/>
</dbReference>
<evidence type="ECO:0000313" key="2">
    <source>
        <dbReference type="Proteomes" id="UP000324705"/>
    </source>
</evidence>
<gene>
    <name evidence="1" type="ORF">TRITD_3Av1G016760</name>
</gene>
<accession>A0A9R0R9V4</accession>
<dbReference type="EMBL" id="LT934115">
    <property type="protein sequence ID" value="VAH56524.1"/>
    <property type="molecule type" value="Genomic_DNA"/>
</dbReference>
<reference evidence="1 2" key="1">
    <citation type="submission" date="2017-09" db="EMBL/GenBank/DDBJ databases">
        <authorList>
            <consortium name="International Durum Wheat Genome Sequencing Consortium (IDWGSC)"/>
            <person name="Milanesi L."/>
        </authorList>
    </citation>
    <scope>NUCLEOTIDE SEQUENCE [LARGE SCALE GENOMIC DNA]</scope>
    <source>
        <strain evidence="2">cv. Svevo</strain>
    </source>
</reference>
<evidence type="ECO:0000313" key="1">
    <source>
        <dbReference type="EMBL" id="VAH56524.1"/>
    </source>
</evidence>
<dbReference type="AlphaFoldDB" id="A0A9R0R9V4"/>
<protein>
    <submittedName>
        <fullName evidence="1">Uncharacterized protein</fullName>
    </submittedName>
</protein>
<dbReference type="Proteomes" id="UP000324705">
    <property type="component" value="Chromosome 3A"/>
</dbReference>
<proteinExistence type="predicted"/>
<organism evidence="1 2">
    <name type="scientific">Triticum turgidum subsp. durum</name>
    <name type="common">Durum wheat</name>
    <name type="synonym">Triticum durum</name>
    <dbReference type="NCBI Taxonomy" id="4567"/>
    <lineage>
        <taxon>Eukaryota</taxon>
        <taxon>Viridiplantae</taxon>
        <taxon>Streptophyta</taxon>
        <taxon>Embryophyta</taxon>
        <taxon>Tracheophyta</taxon>
        <taxon>Spermatophyta</taxon>
        <taxon>Magnoliopsida</taxon>
        <taxon>Liliopsida</taxon>
        <taxon>Poales</taxon>
        <taxon>Poaceae</taxon>
        <taxon>BOP clade</taxon>
        <taxon>Pooideae</taxon>
        <taxon>Triticodae</taxon>
        <taxon>Triticeae</taxon>
        <taxon>Triticinae</taxon>
        <taxon>Triticum</taxon>
    </lineage>
</organism>
<name>A0A9R0R9V4_TRITD</name>